<evidence type="ECO:0000313" key="2">
    <source>
        <dbReference type="EMBL" id="KAJ1155818.1"/>
    </source>
</evidence>
<accession>A0AAV7RXY4</accession>
<feature type="compositionally biased region" description="Basic and acidic residues" evidence="1">
    <location>
        <begin position="65"/>
        <end position="96"/>
    </location>
</feature>
<feature type="compositionally biased region" description="Polar residues" evidence="1">
    <location>
        <begin position="1"/>
        <end position="13"/>
    </location>
</feature>
<name>A0AAV7RXY4_PLEWA</name>
<comment type="caution">
    <text evidence="2">The sequence shown here is derived from an EMBL/GenBank/DDBJ whole genome shotgun (WGS) entry which is preliminary data.</text>
</comment>
<organism evidence="2 3">
    <name type="scientific">Pleurodeles waltl</name>
    <name type="common">Iberian ribbed newt</name>
    <dbReference type="NCBI Taxonomy" id="8319"/>
    <lineage>
        <taxon>Eukaryota</taxon>
        <taxon>Metazoa</taxon>
        <taxon>Chordata</taxon>
        <taxon>Craniata</taxon>
        <taxon>Vertebrata</taxon>
        <taxon>Euteleostomi</taxon>
        <taxon>Amphibia</taxon>
        <taxon>Batrachia</taxon>
        <taxon>Caudata</taxon>
        <taxon>Salamandroidea</taxon>
        <taxon>Salamandridae</taxon>
        <taxon>Pleurodelinae</taxon>
        <taxon>Pleurodeles</taxon>
    </lineage>
</organism>
<dbReference type="AlphaFoldDB" id="A0AAV7RXY4"/>
<feature type="region of interest" description="Disordered" evidence="1">
    <location>
        <begin position="1"/>
        <end position="96"/>
    </location>
</feature>
<dbReference type="Proteomes" id="UP001066276">
    <property type="component" value="Chromosome 5"/>
</dbReference>
<protein>
    <submittedName>
        <fullName evidence="2">Uncharacterized protein</fullName>
    </submittedName>
</protein>
<dbReference type="EMBL" id="JANPWB010000009">
    <property type="protein sequence ID" value="KAJ1155818.1"/>
    <property type="molecule type" value="Genomic_DNA"/>
</dbReference>
<gene>
    <name evidence="2" type="ORF">NDU88_008543</name>
</gene>
<evidence type="ECO:0000256" key="1">
    <source>
        <dbReference type="SAM" id="MobiDB-lite"/>
    </source>
</evidence>
<reference evidence="2" key="1">
    <citation type="journal article" date="2022" name="bioRxiv">
        <title>Sequencing and chromosome-scale assembly of the giantPleurodeles waltlgenome.</title>
        <authorList>
            <person name="Brown T."/>
            <person name="Elewa A."/>
            <person name="Iarovenko S."/>
            <person name="Subramanian E."/>
            <person name="Araus A.J."/>
            <person name="Petzold A."/>
            <person name="Susuki M."/>
            <person name="Suzuki K.-i.T."/>
            <person name="Hayashi T."/>
            <person name="Toyoda A."/>
            <person name="Oliveira C."/>
            <person name="Osipova E."/>
            <person name="Leigh N.D."/>
            <person name="Simon A."/>
            <person name="Yun M.H."/>
        </authorList>
    </citation>
    <scope>NUCLEOTIDE SEQUENCE</scope>
    <source>
        <strain evidence="2">20211129_DDA</strain>
        <tissue evidence="2">Liver</tissue>
    </source>
</reference>
<evidence type="ECO:0000313" key="3">
    <source>
        <dbReference type="Proteomes" id="UP001066276"/>
    </source>
</evidence>
<feature type="compositionally biased region" description="Basic and acidic residues" evidence="1">
    <location>
        <begin position="45"/>
        <end position="54"/>
    </location>
</feature>
<proteinExistence type="predicted"/>
<sequence>MGLKGTTSPSHQQGEGVGVDLSERHRGSYARHAGVGPVAGGGLKVKAEVSRKGPAEGLENMPGYEEPRQRAKENASEGKQKMTRERAREKQVNVKC</sequence>
<keyword evidence="3" id="KW-1185">Reference proteome</keyword>